<reference evidence="3" key="1">
    <citation type="journal article" date="2019" name="Int. J. Syst. Evol. Microbiol.">
        <title>The Global Catalogue of Microorganisms (GCM) 10K type strain sequencing project: providing services to taxonomists for standard genome sequencing and annotation.</title>
        <authorList>
            <consortium name="The Broad Institute Genomics Platform"/>
            <consortium name="The Broad Institute Genome Sequencing Center for Infectious Disease"/>
            <person name="Wu L."/>
            <person name="Ma J."/>
        </authorList>
    </citation>
    <scope>NUCLEOTIDE SEQUENCE [LARGE SCALE GENOMIC DNA]</scope>
    <source>
        <strain evidence="3">CGMCC 4.7248</strain>
    </source>
</reference>
<comment type="caution">
    <text evidence="2">The sequence shown here is derived from an EMBL/GenBank/DDBJ whole genome shotgun (WGS) entry which is preliminary data.</text>
</comment>
<accession>A0ABW0V0X6</accession>
<organism evidence="2 3">
    <name type="scientific">Streptomyces bullii</name>
    <dbReference type="NCBI Taxonomy" id="349910"/>
    <lineage>
        <taxon>Bacteria</taxon>
        <taxon>Bacillati</taxon>
        <taxon>Actinomycetota</taxon>
        <taxon>Actinomycetes</taxon>
        <taxon>Kitasatosporales</taxon>
        <taxon>Streptomycetaceae</taxon>
        <taxon>Streptomyces</taxon>
    </lineage>
</organism>
<feature type="transmembrane region" description="Helical" evidence="1">
    <location>
        <begin position="12"/>
        <end position="32"/>
    </location>
</feature>
<protein>
    <submittedName>
        <fullName evidence="2">ABC transporter permease subunit</fullName>
    </submittedName>
</protein>
<keyword evidence="1" id="KW-0472">Membrane</keyword>
<name>A0ABW0V0X6_9ACTN</name>
<feature type="transmembrane region" description="Helical" evidence="1">
    <location>
        <begin position="158"/>
        <end position="179"/>
    </location>
</feature>
<sequence>MMWLSWRQFRIQALFAACVLAVIAAYMVYVGADIRDAYDVYRANCESSANCAQARSQFRGTFQNTLLFLATGLAFIPALIGTFWGAPLIARELENGTHRLVWNQSVTRPRWLISKVLLIGLAAVIVTGAASALLTWAARPFDQVVKEQFDTFVFGARNIAPIGYAAMAFTFGTVVGLLLRRTLPAMAVTLIVFLAFQFFFPNVVRPSLMPPDKATLPMTAQAINQAQNLGSLGGGSVIGGVKIPDAPDAWIAETSPLRTAVGKTLSGAKFNTCLDNPPKTGAGGTFGDTAVCLAKHDLHVDVLYHPNSRYWAFQWLETGVYLALSGILTAFGLWRIRRRVS</sequence>
<dbReference type="RefSeq" id="WP_381031607.1">
    <property type="nucleotide sequence ID" value="NZ_JBHSNY010000024.1"/>
</dbReference>
<evidence type="ECO:0000256" key="1">
    <source>
        <dbReference type="SAM" id="Phobius"/>
    </source>
</evidence>
<keyword evidence="1" id="KW-1133">Transmembrane helix</keyword>
<dbReference type="Proteomes" id="UP001596154">
    <property type="component" value="Unassembled WGS sequence"/>
</dbReference>
<proteinExistence type="predicted"/>
<keyword evidence="1" id="KW-0812">Transmembrane</keyword>
<feature type="transmembrane region" description="Helical" evidence="1">
    <location>
        <begin position="186"/>
        <end position="204"/>
    </location>
</feature>
<feature type="transmembrane region" description="Helical" evidence="1">
    <location>
        <begin position="312"/>
        <end position="334"/>
    </location>
</feature>
<gene>
    <name evidence="2" type="ORF">ACFPZJ_38610</name>
</gene>
<dbReference type="Pfam" id="PF12679">
    <property type="entry name" value="ABC2_membrane_2"/>
    <property type="match status" value="1"/>
</dbReference>
<evidence type="ECO:0000313" key="2">
    <source>
        <dbReference type="EMBL" id="MFC5639531.1"/>
    </source>
</evidence>
<evidence type="ECO:0000313" key="3">
    <source>
        <dbReference type="Proteomes" id="UP001596154"/>
    </source>
</evidence>
<feature type="transmembrane region" description="Helical" evidence="1">
    <location>
        <begin position="111"/>
        <end position="138"/>
    </location>
</feature>
<keyword evidence="3" id="KW-1185">Reference proteome</keyword>
<dbReference type="EMBL" id="JBHSNY010000024">
    <property type="protein sequence ID" value="MFC5639531.1"/>
    <property type="molecule type" value="Genomic_DNA"/>
</dbReference>
<feature type="transmembrane region" description="Helical" evidence="1">
    <location>
        <begin position="66"/>
        <end position="90"/>
    </location>
</feature>